<sequence length="364" mass="37638">MASAARPAAVSRRGGTAGSPGFTERDIPVSAHVTRLVPSRPTADFLPWSAKFVSSLRGWDMPDDAAARAAAEARAAEEEKSAFSHAPVDPDGTASYGDHPDQVIDFYAPRGPGGPGGPDGQAPLVVVLHGGAWRAPYDRRHVSPFAGFLARRGFAVASVEYRRGAAGETDGDAAAGRWPETFDDVAAALDALPALVRRALPQADPRRTVLTGHSAGGHLALWAAARHVLPADAPWRTDGPPPLRGVVALAPIADLAVADELDVCGGAVRQLLGGVPGDDGRFAERLPYADPALLLPTGIATTLVQGRTDVDVPQAVAESYADAAARAGEVVGVTLLADVGHFPLIDPATDACAVVAEEIAQLAW</sequence>
<organism evidence="4 5">
    <name type="scientific">Streptomyces glaucus</name>
    <dbReference type="NCBI Taxonomy" id="284029"/>
    <lineage>
        <taxon>Bacteria</taxon>
        <taxon>Bacillati</taxon>
        <taxon>Actinomycetota</taxon>
        <taxon>Actinomycetes</taxon>
        <taxon>Kitasatosporales</taxon>
        <taxon>Streptomycetaceae</taxon>
        <taxon>Streptomyces</taxon>
    </lineage>
</organism>
<dbReference type="PANTHER" id="PTHR48081">
    <property type="entry name" value="AB HYDROLASE SUPERFAMILY PROTEIN C4A8.06C"/>
    <property type="match status" value="1"/>
</dbReference>
<feature type="region of interest" description="Disordered" evidence="2">
    <location>
        <begin position="1"/>
        <end position="29"/>
    </location>
</feature>
<feature type="compositionally biased region" description="Low complexity" evidence="2">
    <location>
        <begin position="1"/>
        <end position="13"/>
    </location>
</feature>
<dbReference type="InterPro" id="IPR049492">
    <property type="entry name" value="BD-FAE-like_dom"/>
</dbReference>
<evidence type="ECO:0000256" key="2">
    <source>
        <dbReference type="SAM" id="MobiDB-lite"/>
    </source>
</evidence>
<dbReference type="Proteomes" id="UP001500460">
    <property type="component" value="Unassembled WGS sequence"/>
</dbReference>
<dbReference type="Gene3D" id="3.40.50.1820">
    <property type="entry name" value="alpha/beta hydrolase"/>
    <property type="match status" value="1"/>
</dbReference>
<keyword evidence="5" id="KW-1185">Reference proteome</keyword>
<dbReference type="EMBL" id="BAAATK010000042">
    <property type="protein sequence ID" value="GAA2452304.1"/>
    <property type="molecule type" value="Genomic_DNA"/>
</dbReference>
<dbReference type="PANTHER" id="PTHR48081:SF33">
    <property type="entry name" value="KYNURENINE FORMAMIDASE"/>
    <property type="match status" value="1"/>
</dbReference>
<comment type="caution">
    <text evidence="4">The sequence shown here is derived from an EMBL/GenBank/DDBJ whole genome shotgun (WGS) entry which is preliminary data.</text>
</comment>
<protein>
    <submittedName>
        <fullName evidence="4">Alpha/beta hydrolase</fullName>
    </submittedName>
</protein>
<keyword evidence="1 4" id="KW-0378">Hydrolase</keyword>
<evidence type="ECO:0000256" key="1">
    <source>
        <dbReference type="ARBA" id="ARBA00022801"/>
    </source>
</evidence>
<dbReference type="Pfam" id="PF20434">
    <property type="entry name" value="BD-FAE"/>
    <property type="match status" value="1"/>
</dbReference>
<evidence type="ECO:0000313" key="4">
    <source>
        <dbReference type="EMBL" id="GAA2452304.1"/>
    </source>
</evidence>
<dbReference type="InterPro" id="IPR029058">
    <property type="entry name" value="AB_hydrolase_fold"/>
</dbReference>
<feature type="region of interest" description="Disordered" evidence="2">
    <location>
        <begin position="71"/>
        <end position="120"/>
    </location>
</feature>
<name>A0ABP5XGH8_9ACTN</name>
<evidence type="ECO:0000259" key="3">
    <source>
        <dbReference type="Pfam" id="PF20434"/>
    </source>
</evidence>
<accession>A0ABP5XGH8</accession>
<dbReference type="SUPFAM" id="SSF53474">
    <property type="entry name" value="alpha/beta-Hydrolases"/>
    <property type="match status" value="1"/>
</dbReference>
<dbReference type="GO" id="GO:0016787">
    <property type="term" value="F:hydrolase activity"/>
    <property type="evidence" value="ECO:0007669"/>
    <property type="project" value="UniProtKB-KW"/>
</dbReference>
<evidence type="ECO:0000313" key="5">
    <source>
        <dbReference type="Proteomes" id="UP001500460"/>
    </source>
</evidence>
<proteinExistence type="predicted"/>
<dbReference type="InterPro" id="IPR050300">
    <property type="entry name" value="GDXG_lipolytic_enzyme"/>
</dbReference>
<gene>
    <name evidence="4" type="ORF">GCM10010421_51290</name>
</gene>
<feature type="domain" description="BD-FAE-like" evidence="3">
    <location>
        <begin position="119"/>
        <end position="260"/>
    </location>
</feature>
<reference evidence="5" key="1">
    <citation type="journal article" date="2019" name="Int. J. Syst. Evol. Microbiol.">
        <title>The Global Catalogue of Microorganisms (GCM) 10K type strain sequencing project: providing services to taxonomists for standard genome sequencing and annotation.</title>
        <authorList>
            <consortium name="The Broad Institute Genomics Platform"/>
            <consortium name="The Broad Institute Genome Sequencing Center for Infectious Disease"/>
            <person name="Wu L."/>
            <person name="Ma J."/>
        </authorList>
    </citation>
    <scope>NUCLEOTIDE SEQUENCE [LARGE SCALE GENOMIC DNA]</scope>
    <source>
        <strain evidence="5">JCM 6922</strain>
    </source>
</reference>